<comment type="caution">
    <text evidence="2">The sequence shown here is derived from an EMBL/GenBank/DDBJ whole genome shotgun (WGS) entry which is preliminary data.</text>
</comment>
<sequence length="114" mass="13309">MKVDDEQFPPPIINMDEAYFQPEEARQRRALWPEVRSSGAEKGIYRLAESMDHIQCFFRSTGERLLEYWPEDTLLLNSPINLIEFQHESDDDDVLTINDLDPAPTEMDDSHPEV</sequence>
<reference evidence="2 3" key="1">
    <citation type="journal article" date="2022" name="G3 (Bethesda)">
        <title>Whole-genome sequence and methylome profiling of the almond [Prunus dulcis (Mill.) D.A. Webb] cultivar 'Nonpareil'.</title>
        <authorList>
            <person name="D'Amico-Willman K.M."/>
            <person name="Ouma W.Z."/>
            <person name="Meulia T."/>
            <person name="Sideli G.M."/>
            <person name="Gradziel T.M."/>
            <person name="Fresnedo-Ramirez J."/>
        </authorList>
    </citation>
    <scope>NUCLEOTIDE SEQUENCE [LARGE SCALE GENOMIC DNA]</scope>
    <source>
        <strain evidence="2">Clone GOH B32 T37-40</strain>
    </source>
</reference>
<name>A0AAD4V9I5_PRUDU</name>
<proteinExistence type="predicted"/>
<protein>
    <submittedName>
        <fullName evidence="2">Uncharacterized protein</fullName>
    </submittedName>
</protein>
<feature type="region of interest" description="Disordered" evidence="1">
    <location>
        <begin position="91"/>
        <end position="114"/>
    </location>
</feature>
<dbReference type="Proteomes" id="UP001054821">
    <property type="component" value="Chromosome 7"/>
</dbReference>
<evidence type="ECO:0000313" key="2">
    <source>
        <dbReference type="EMBL" id="KAI5320985.1"/>
    </source>
</evidence>
<evidence type="ECO:0000256" key="1">
    <source>
        <dbReference type="SAM" id="MobiDB-lite"/>
    </source>
</evidence>
<dbReference type="EMBL" id="JAJFAZ020000007">
    <property type="protein sequence ID" value="KAI5320985.1"/>
    <property type="molecule type" value="Genomic_DNA"/>
</dbReference>
<dbReference type="AlphaFoldDB" id="A0AAD4V9I5"/>
<organism evidence="2 3">
    <name type="scientific">Prunus dulcis</name>
    <name type="common">Almond</name>
    <name type="synonym">Amygdalus dulcis</name>
    <dbReference type="NCBI Taxonomy" id="3755"/>
    <lineage>
        <taxon>Eukaryota</taxon>
        <taxon>Viridiplantae</taxon>
        <taxon>Streptophyta</taxon>
        <taxon>Embryophyta</taxon>
        <taxon>Tracheophyta</taxon>
        <taxon>Spermatophyta</taxon>
        <taxon>Magnoliopsida</taxon>
        <taxon>eudicotyledons</taxon>
        <taxon>Gunneridae</taxon>
        <taxon>Pentapetalae</taxon>
        <taxon>rosids</taxon>
        <taxon>fabids</taxon>
        <taxon>Rosales</taxon>
        <taxon>Rosaceae</taxon>
        <taxon>Amygdaloideae</taxon>
        <taxon>Amygdaleae</taxon>
        <taxon>Prunus</taxon>
    </lineage>
</organism>
<gene>
    <name evidence="2" type="ORF">L3X38_040693</name>
</gene>
<accession>A0AAD4V9I5</accession>
<evidence type="ECO:0000313" key="3">
    <source>
        <dbReference type="Proteomes" id="UP001054821"/>
    </source>
</evidence>
<keyword evidence="3" id="KW-1185">Reference proteome</keyword>